<dbReference type="AlphaFoldDB" id="A0A061H8V3"/>
<dbReference type="PANTHER" id="PTHR31884">
    <property type="entry name" value="POLYGALACTURONASE"/>
    <property type="match status" value="1"/>
</dbReference>
<evidence type="ECO:0000256" key="4">
    <source>
        <dbReference type="ARBA" id="ARBA00022737"/>
    </source>
</evidence>
<keyword evidence="5 11" id="KW-0378">Hydrolase</keyword>
<name>A0A061H8V3_9BASI</name>
<dbReference type="InterPro" id="IPR012334">
    <property type="entry name" value="Pectin_lyas_fold"/>
</dbReference>
<dbReference type="SMART" id="SM00710">
    <property type="entry name" value="PbH1"/>
    <property type="match status" value="6"/>
</dbReference>
<dbReference type="KEGG" id="pfp:PFL1_03318"/>
<dbReference type="InterPro" id="IPR006626">
    <property type="entry name" value="PbH1"/>
</dbReference>
<gene>
    <name evidence="13" type="ORF">PFL1_03318</name>
</gene>
<evidence type="ECO:0000256" key="6">
    <source>
        <dbReference type="ARBA" id="ARBA00023157"/>
    </source>
</evidence>
<evidence type="ECO:0000256" key="5">
    <source>
        <dbReference type="ARBA" id="ARBA00022801"/>
    </source>
</evidence>
<dbReference type="GO" id="GO:0004650">
    <property type="term" value="F:polygalacturonase activity"/>
    <property type="evidence" value="ECO:0007669"/>
    <property type="project" value="UniProtKB-EC"/>
</dbReference>
<dbReference type="EMBL" id="KE361632">
    <property type="protein sequence ID" value="EPQ29028.1"/>
    <property type="molecule type" value="Genomic_DNA"/>
</dbReference>
<sequence length="361" mass="37763">MVKLSLSFVFLALSSYAYAAGTTCTFKTVAQVNAGKAKCDKIVLDNIVVPAKTTLDLTGLRAGTQVVFSGKTTFGFAPWSKDNFLIAIDGTRITVTETPGSVIDCGGERWWDGKGSNGGTEKPKFFSAHKLTDSHIGPLHIKNTPIQAFSINGVNGLTLDGINMDNSLGDVKGGHNTDAFDIGSSTGVFITNAVVKNQDDCLAVNSGKNILFSNGDCSGGHGLSIGSVGGRSDNTVDGVRIEHSRISNSDNGVRIKSVEGAKGLINNVTYTDITLSNIAKYGIDIQQDYQNGGPSGTPTNGVKITNININNVKGSVASKATPIYLLCGEGSCTNWKWSGNSISGGVPKPNSCKNFPKPASC</sequence>
<dbReference type="InterPro" id="IPR011050">
    <property type="entry name" value="Pectin_lyase_fold/virulence"/>
</dbReference>
<proteinExistence type="inferred from homology"/>
<evidence type="ECO:0000256" key="11">
    <source>
        <dbReference type="RuleBase" id="RU361169"/>
    </source>
</evidence>
<dbReference type="PROSITE" id="PS00502">
    <property type="entry name" value="POLYGALACTURONASE"/>
    <property type="match status" value="1"/>
</dbReference>
<keyword evidence="8" id="KW-0961">Cell wall biogenesis/degradation</keyword>
<dbReference type="EC" id="3.2.1.15" evidence="2"/>
<feature type="active site" evidence="10">
    <location>
        <position position="221"/>
    </location>
</feature>
<dbReference type="OrthoDB" id="1546079at2759"/>
<evidence type="ECO:0000256" key="9">
    <source>
        <dbReference type="ARBA" id="ARBA00034074"/>
    </source>
</evidence>
<dbReference type="eggNOG" id="ENOG502QW1P">
    <property type="taxonomic scope" value="Eukaryota"/>
</dbReference>
<keyword evidence="4" id="KW-0677">Repeat</keyword>
<dbReference type="RefSeq" id="XP_007879026.1">
    <property type="nucleotide sequence ID" value="XM_007880835.1"/>
</dbReference>
<evidence type="ECO:0000256" key="10">
    <source>
        <dbReference type="PROSITE-ProRule" id="PRU10052"/>
    </source>
</evidence>
<dbReference type="Gene3D" id="2.160.20.10">
    <property type="entry name" value="Single-stranded right-handed beta-helix, Pectin lyase-like"/>
    <property type="match status" value="1"/>
</dbReference>
<dbReference type="Proteomes" id="UP000053664">
    <property type="component" value="Unassembled WGS sequence"/>
</dbReference>
<protein>
    <recommendedName>
        <fullName evidence="2">endo-polygalacturonase</fullName>
        <ecNumber evidence="2">3.2.1.15</ecNumber>
    </recommendedName>
</protein>
<dbReference type="SUPFAM" id="SSF51126">
    <property type="entry name" value="Pectin lyase-like"/>
    <property type="match status" value="1"/>
</dbReference>
<dbReference type="InterPro" id="IPR050434">
    <property type="entry name" value="Glycosyl_hydrlase_28"/>
</dbReference>
<feature type="signal peptide" evidence="12">
    <location>
        <begin position="1"/>
        <end position="19"/>
    </location>
</feature>
<reference evidence="13 14" key="1">
    <citation type="journal article" date="2013" name="Plant Cell">
        <title>The transition from a phytopathogenic smut ancestor to an anamorphic biocontrol agent deciphered by comparative whole-genome analysis.</title>
        <authorList>
            <person name="Lefebvre F."/>
            <person name="Joly D.L."/>
            <person name="Labbe C."/>
            <person name="Teichmann B."/>
            <person name="Linning R."/>
            <person name="Belzile F."/>
            <person name="Bakkeren G."/>
            <person name="Belanger R.R."/>
        </authorList>
    </citation>
    <scope>NUCLEOTIDE SEQUENCE [LARGE SCALE GENOMIC DNA]</scope>
    <source>
        <strain evidence="13 14">PF-1</strain>
    </source>
</reference>
<evidence type="ECO:0000313" key="14">
    <source>
        <dbReference type="Proteomes" id="UP000053664"/>
    </source>
</evidence>
<feature type="chain" id="PRO_5001604027" description="endo-polygalacturonase" evidence="12">
    <location>
        <begin position="20"/>
        <end position="361"/>
    </location>
</feature>
<evidence type="ECO:0000313" key="13">
    <source>
        <dbReference type="EMBL" id="EPQ29028.1"/>
    </source>
</evidence>
<keyword evidence="6" id="KW-1015">Disulfide bond</keyword>
<dbReference type="GO" id="GO:0071555">
    <property type="term" value="P:cell wall organization"/>
    <property type="evidence" value="ECO:0007669"/>
    <property type="project" value="UniProtKB-KW"/>
</dbReference>
<dbReference type="GeneID" id="19317428"/>
<dbReference type="InterPro" id="IPR000743">
    <property type="entry name" value="Glyco_hydro_28"/>
</dbReference>
<dbReference type="HOGENOM" id="CLU_040116_0_0_1"/>
<comment type="similarity">
    <text evidence="1 11">Belongs to the glycosyl hydrolase 28 family.</text>
</comment>
<keyword evidence="3 12" id="KW-0732">Signal</keyword>
<evidence type="ECO:0000256" key="3">
    <source>
        <dbReference type="ARBA" id="ARBA00022729"/>
    </source>
</evidence>
<dbReference type="FunFam" id="2.160.20.10:FF:000002">
    <property type="entry name" value="Endopolygalacturonase D"/>
    <property type="match status" value="1"/>
</dbReference>
<evidence type="ECO:0000256" key="12">
    <source>
        <dbReference type="SAM" id="SignalP"/>
    </source>
</evidence>
<evidence type="ECO:0000256" key="2">
    <source>
        <dbReference type="ARBA" id="ARBA00012736"/>
    </source>
</evidence>
<evidence type="ECO:0000256" key="7">
    <source>
        <dbReference type="ARBA" id="ARBA00023295"/>
    </source>
</evidence>
<organism evidence="13 14">
    <name type="scientific">Pseudozyma flocculosa PF-1</name>
    <dbReference type="NCBI Taxonomy" id="1277687"/>
    <lineage>
        <taxon>Eukaryota</taxon>
        <taxon>Fungi</taxon>
        <taxon>Dikarya</taxon>
        <taxon>Basidiomycota</taxon>
        <taxon>Ustilaginomycotina</taxon>
        <taxon>Ustilaginomycetes</taxon>
        <taxon>Ustilaginales</taxon>
        <taxon>Ustilaginaceae</taxon>
        <taxon>Pseudozyma</taxon>
    </lineage>
</organism>
<accession>A0A061H8V3</accession>
<keyword evidence="7 11" id="KW-0326">Glycosidase</keyword>
<dbReference type="GO" id="GO:0005576">
    <property type="term" value="C:extracellular region"/>
    <property type="evidence" value="ECO:0007669"/>
    <property type="project" value="TreeGrafter"/>
</dbReference>
<evidence type="ECO:0000256" key="8">
    <source>
        <dbReference type="ARBA" id="ARBA00023316"/>
    </source>
</evidence>
<dbReference type="Pfam" id="PF00295">
    <property type="entry name" value="Glyco_hydro_28"/>
    <property type="match status" value="1"/>
</dbReference>
<dbReference type="GO" id="GO:0045490">
    <property type="term" value="P:pectin catabolic process"/>
    <property type="evidence" value="ECO:0007669"/>
    <property type="project" value="TreeGrafter"/>
</dbReference>
<comment type="catalytic activity">
    <reaction evidence="9">
        <text>(1,4-alpha-D-galacturonosyl)n+m + H2O = (1,4-alpha-D-galacturonosyl)n + (1,4-alpha-D-galacturonosyl)m.</text>
        <dbReference type="EC" id="3.2.1.15"/>
    </reaction>
</comment>
<evidence type="ECO:0000256" key="1">
    <source>
        <dbReference type="ARBA" id="ARBA00008834"/>
    </source>
</evidence>
<dbReference type="PANTHER" id="PTHR31884:SF1">
    <property type="entry name" value="POLYGALACTURONASE"/>
    <property type="match status" value="1"/>
</dbReference>